<evidence type="ECO:0000256" key="2">
    <source>
        <dbReference type="ARBA" id="ARBA00022692"/>
    </source>
</evidence>
<reference evidence="7" key="1">
    <citation type="submission" date="2014-09" db="EMBL/GenBank/DDBJ databases">
        <authorList>
            <person name="Aslett A.Martin."/>
        </authorList>
    </citation>
    <scope>NUCLEOTIDE SEQUENCE</scope>
    <source>
        <strain evidence="7">ED321 Heterogonic</strain>
    </source>
</reference>
<comment type="subcellular location">
    <subcellularLocation>
        <location evidence="1">Membrane</location>
        <topology evidence="1">Multi-pass membrane protein</topology>
    </subcellularLocation>
</comment>
<evidence type="ECO:0000256" key="1">
    <source>
        <dbReference type="ARBA" id="ARBA00004141"/>
    </source>
</evidence>
<protein>
    <submittedName>
        <fullName evidence="7 9">FI18412p1</fullName>
    </submittedName>
</protein>
<accession>A0A090L1G0</accession>
<evidence type="ECO:0000256" key="4">
    <source>
        <dbReference type="ARBA" id="ARBA00023136"/>
    </source>
</evidence>
<gene>
    <name evidence="7 9 10" type="ORF">SRAE_0000042500</name>
</gene>
<dbReference type="Proteomes" id="UP000035682">
    <property type="component" value="Unplaced"/>
</dbReference>
<feature type="transmembrane region" description="Helical" evidence="5">
    <location>
        <begin position="346"/>
        <end position="365"/>
    </location>
</feature>
<keyword evidence="4 5" id="KW-0472">Membrane</keyword>
<dbReference type="OrthoDB" id="288203at2759"/>
<keyword evidence="3 5" id="KW-1133">Transmembrane helix</keyword>
<evidence type="ECO:0000313" key="10">
    <source>
        <dbReference type="WormBase" id="SRAE_0000042500"/>
    </source>
</evidence>
<feature type="domain" description="STAS" evidence="6">
    <location>
        <begin position="496"/>
        <end position="651"/>
    </location>
</feature>
<name>A0A090L1G0_STRRB</name>
<dbReference type="GO" id="GO:0016020">
    <property type="term" value="C:membrane"/>
    <property type="evidence" value="ECO:0007669"/>
    <property type="project" value="UniProtKB-SubCell"/>
</dbReference>
<feature type="transmembrane region" description="Helical" evidence="5">
    <location>
        <begin position="306"/>
        <end position="326"/>
    </location>
</feature>
<evidence type="ECO:0000256" key="5">
    <source>
        <dbReference type="SAM" id="Phobius"/>
    </source>
</evidence>
<dbReference type="GeneID" id="36373667"/>
<dbReference type="RefSeq" id="XP_024500508.1">
    <property type="nucleotide sequence ID" value="XM_024646314.1"/>
</dbReference>
<dbReference type="InterPro" id="IPR011547">
    <property type="entry name" value="SLC26A/SulP_dom"/>
</dbReference>
<reference evidence="9" key="3">
    <citation type="submission" date="2020-12" db="UniProtKB">
        <authorList>
            <consortium name="WormBaseParasite"/>
        </authorList>
    </citation>
    <scope>IDENTIFICATION</scope>
</reference>
<feature type="transmembrane region" description="Helical" evidence="5">
    <location>
        <begin position="227"/>
        <end position="245"/>
    </location>
</feature>
<dbReference type="WormBase" id="SRAE_0000042500">
    <property type="protein sequence ID" value="SRP02834"/>
    <property type="gene ID" value="WBGene00256169"/>
</dbReference>
<evidence type="ECO:0000313" key="8">
    <source>
        <dbReference type="Proteomes" id="UP000035682"/>
    </source>
</evidence>
<reference evidence="8" key="2">
    <citation type="submission" date="2014-09" db="EMBL/GenBank/DDBJ databases">
        <authorList>
            <person name="Martin A.A."/>
        </authorList>
    </citation>
    <scope>NUCLEOTIDE SEQUENCE</scope>
    <source>
        <strain evidence="8">ED321</strain>
    </source>
</reference>
<dbReference type="CDD" id="cd07042">
    <property type="entry name" value="STAS_SulP_like_sulfate_transporter"/>
    <property type="match status" value="1"/>
</dbReference>
<sequence>MKNDNIESWDNFFFRIFPFLKLICNYNYKEYLSGDIISGVTVGIVVIPQALSYALLTNVDPVYGLYTSFFAVLFYMIFGTSKFISLGPFAIISLMTGVAVNNIVTKLEIIKNTEKVEYLQIHENEHIDLYNFTKMFQKDYENIEKITIVTTMVFFVGILQIVMGLFRLGFLASYLSDQVVSGFSVGAAVHVCIAQASKLFQIKTRINHGPGNILRKTFDIFWNLKNMNKIGGILSLFSFIVLYIGKDIINPRIKKKFKCIIPFELILILTSTILSYYFSFNSEYELEVVDHVPTGFAFAVIPKISLLPYMVGEIFEIAFVAFAIHLSMCKIFNRKLGTKCDNNQELVAIGLTSFLSSFFCVYPVTSALGRSILNVECGANTQLSALFTVLLILIVILFLAPLLASLPMCILAVIIIYSTKSVFKKVKELKVLWKISKIDFSIWIVSFISTTFFNLMEGLLISIGYALITTVFRIQWPRWYTLSQLTGTEEYRDTGRYGRVTDLDNIVIFRFDAPLLFTNVEHFQNSINKVIWKKKSKKEINNDVIEIKKIPEKRLSLKITPLMGHSNTKKITTTKGIVNYLIVDCSGFTFIDITSITSLIDLFHQLGKTGVTTYFAGAKAPIRDILERANFFEKVPKKFFFPTIHDAVLAAGNTFSYKYSLLFPPSSASKCNKKKGVFFEKELEEQNIDATESLSMNSVLYKIYESDTK</sequence>
<feature type="transmembrane region" description="Helical" evidence="5">
    <location>
        <begin position="257"/>
        <end position="278"/>
    </location>
</feature>
<evidence type="ECO:0000259" key="6">
    <source>
        <dbReference type="PROSITE" id="PS50801"/>
    </source>
</evidence>
<dbReference type="AlphaFoldDB" id="A0A090L1G0"/>
<dbReference type="InterPro" id="IPR001902">
    <property type="entry name" value="SLC26A/SulP_fam"/>
</dbReference>
<dbReference type="InterPro" id="IPR036513">
    <property type="entry name" value="STAS_dom_sf"/>
</dbReference>
<dbReference type="GO" id="GO:0055085">
    <property type="term" value="P:transmembrane transport"/>
    <property type="evidence" value="ECO:0007669"/>
    <property type="project" value="InterPro"/>
</dbReference>
<dbReference type="InterPro" id="IPR002645">
    <property type="entry name" value="STAS_dom"/>
</dbReference>
<keyword evidence="2 5" id="KW-0812">Transmembrane</keyword>
<feature type="transmembrane region" description="Helical" evidence="5">
    <location>
        <begin position="86"/>
        <end position="104"/>
    </location>
</feature>
<organism evidence="7">
    <name type="scientific">Strongyloides ratti</name>
    <name type="common">Parasitic roundworm</name>
    <dbReference type="NCBI Taxonomy" id="34506"/>
    <lineage>
        <taxon>Eukaryota</taxon>
        <taxon>Metazoa</taxon>
        <taxon>Ecdysozoa</taxon>
        <taxon>Nematoda</taxon>
        <taxon>Chromadorea</taxon>
        <taxon>Rhabditida</taxon>
        <taxon>Tylenchina</taxon>
        <taxon>Panagrolaimomorpha</taxon>
        <taxon>Strongyloidoidea</taxon>
        <taxon>Strongyloididae</taxon>
        <taxon>Strongyloides</taxon>
    </lineage>
</organism>
<dbReference type="PANTHER" id="PTHR11814">
    <property type="entry name" value="SULFATE TRANSPORTER"/>
    <property type="match status" value="1"/>
</dbReference>
<feature type="transmembrane region" description="Helical" evidence="5">
    <location>
        <begin position="438"/>
        <end position="468"/>
    </location>
</feature>
<dbReference type="SUPFAM" id="SSF52091">
    <property type="entry name" value="SpoIIaa-like"/>
    <property type="match status" value="1"/>
</dbReference>
<evidence type="ECO:0000256" key="3">
    <source>
        <dbReference type="ARBA" id="ARBA00022989"/>
    </source>
</evidence>
<feature type="transmembrane region" description="Helical" evidence="5">
    <location>
        <begin position="385"/>
        <end position="417"/>
    </location>
</feature>
<dbReference type="NCBIfam" id="TIGR00815">
    <property type="entry name" value="sulP"/>
    <property type="match status" value="1"/>
</dbReference>
<evidence type="ECO:0000313" key="9">
    <source>
        <dbReference type="WBParaSite" id="SRAE_0000042500.1"/>
    </source>
</evidence>
<feature type="transmembrane region" description="Helical" evidence="5">
    <location>
        <begin position="146"/>
        <end position="166"/>
    </location>
</feature>
<keyword evidence="8" id="KW-1185">Reference proteome</keyword>
<feature type="transmembrane region" description="Helical" evidence="5">
    <location>
        <begin position="63"/>
        <end position="80"/>
    </location>
</feature>
<proteinExistence type="predicted"/>
<dbReference type="Pfam" id="PF01740">
    <property type="entry name" value="STAS"/>
    <property type="match status" value="1"/>
</dbReference>
<dbReference type="WBParaSite" id="SRAE_0000042500.1">
    <property type="protein sequence ID" value="SRAE_0000042500.1"/>
    <property type="gene ID" value="WBGene00256169"/>
</dbReference>
<dbReference type="Gene3D" id="3.30.750.24">
    <property type="entry name" value="STAS domain"/>
    <property type="match status" value="1"/>
</dbReference>
<dbReference type="CTD" id="36373667"/>
<dbReference type="EMBL" id="LN609406">
    <property type="protein sequence ID" value="CEF61299.1"/>
    <property type="molecule type" value="Genomic_DNA"/>
</dbReference>
<feature type="transmembrane region" description="Helical" evidence="5">
    <location>
        <begin position="36"/>
        <end position="56"/>
    </location>
</feature>
<dbReference type="PROSITE" id="PS50801">
    <property type="entry name" value="STAS"/>
    <property type="match status" value="1"/>
</dbReference>
<evidence type="ECO:0000313" key="7">
    <source>
        <dbReference type="EMBL" id="CEF61299.1"/>
    </source>
</evidence>
<dbReference type="OMA" id="MAMFERT"/>
<dbReference type="Pfam" id="PF00916">
    <property type="entry name" value="Sulfate_transp"/>
    <property type="match status" value="1"/>
</dbReference>